<evidence type="ECO:0000259" key="1">
    <source>
        <dbReference type="PROSITE" id="PS51459"/>
    </source>
</evidence>
<dbReference type="Gene3D" id="1.20.120.1870">
    <property type="entry name" value="Fic/DOC protein, Fido domain"/>
    <property type="match status" value="1"/>
</dbReference>
<name>A0AAP7GVI1_AGGAP</name>
<sequence length="148" mass="17190">MDELSVYYFNVSHAINLHDWIIQETGGLPGIYPDGKGKLESVLEHIQNDVYYPTFEEKLVHLIYSINKLHIFLDGNKRSSLVLANYLLELNGYDYCIKKFSIEMENIVVWLAESKITKDLLLKLVTSIIENEDDYSDEIKYELILAIN</sequence>
<dbReference type="PANTHER" id="PTHR39426">
    <property type="entry name" value="HOMOLOGY TO DEATH-ON-CURING PROTEIN OF PHAGE P1"/>
    <property type="match status" value="1"/>
</dbReference>
<dbReference type="PROSITE" id="PS51459">
    <property type="entry name" value="FIDO"/>
    <property type="match status" value="1"/>
</dbReference>
<dbReference type="Proteomes" id="UP000092746">
    <property type="component" value="Unassembled WGS sequence"/>
</dbReference>
<organism evidence="2 3">
    <name type="scientific">Aggregatibacter aphrophilus</name>
    <name type="common">Haemophilus aphrophilus</name>
    <dbReference type="NCBI Taxonomy" id="732"/>
    <lineage>
        <taxon>Bacteria</taxon>
        <taxon>Pseudomonadati</taxon>
        <taxon>Pseudomonadota</taxon>
        <taxon>Gammaproteobacteria</taxon>
        <taxon>Pasteurellales</taxon>
        <taxon>Pasteurellaceae</taxon>
        <taxon>Aggregatibacter</taxon>
    </lineage>
</organism>
<dbReference type="PANTHER" id="PTHR39426:SF1">
    <property type="entry name" value="HOMOLOGY TO DEATH-ON-CURING PROTEIN OF PHAGE P1"/>
    <property type="match status" value="1"/>
</dbReference>
<dbReference type="InterPro" id="IPR006440">
    <property type="entry name" value="Doc"/>
</dbReference>
<feature type="domain" description="Fido" evidence="1">
    <location>
        <begin position="9"/>
        <end position="130"/>
    </location>
</feature>
<gene>
    <name evidence="2" type="ORF">BBB52_10700</name>
</gene>
<accession>A0AAP7GVI1</accession>
<dbReference type="Pfam" id="PF02661">
    <property type="entry name" value="Fic"/>
    <property type="match status" value="1"/>
</dbReference>
<evidence type="ECO:0000313" key="2">
    <source>
        <dbReference type="EMBL" id="OBY49535.1"/>
    </source>
</evidence>
<dbReference type="InterPro" id="IPR053737">
    <property type="entry name" value="Type_II_TA_Toxin"/>
</dbReference>
<dbReference type="GO" id="GO:0016301">
    <property type="term" value="F:kinase activity"/>
    <property type="evidence" value="ECO:0007669"/>
    <property type="project" value="InterPro"/>
</dbReference>
<reference evidence="2 3" key="1">
    <citation type="submission" date="2016-06" db="EMBL/GenBank/DDBJ databases">
        <title>Simultaneous identification of Haemophilus influenzae and Haemophilus haemolyticus using TaqMan real-time PCR.</title>
        <authorList>
            <person name="Price E.P."/>
            <person name="Sarovich D.S."/>
            <person name="Harris T."/>
            <person name="Spargo J.C."/>
            <person name="Nosworthy E."/>
            <person name="Beissbarth J."/>
            <person name="Smith-Vaughan H."/>
        </authorList>
    </citation>
    <scope>NUCLEOTIDE SEQUENCE [LARGE SCALE GENOMIC DNA]</scope>
    <source>
        <strain evidence="2 3">ATCC 7901</strain>
    </source>
</reference>
<dbReference type="InterPro" id="IPR003812">
    <property type="entry name" value="Fido"/>
</dbReference>
<evidence type="ECO:0000313" key="3">
    <source>
        <dbReference type="Proteomes" id="UP000092746"/>
    </source>
</evidence>
<dbReference type="EMBL" id="MAQE01000019">
    <property type="protein sequence ID" value="OBY49535.1"/>
    <property type="molecule type" value="Genomic_DNA"/>
</dbReference>
<dbReference type="SUPFAM" id="SSF140931">
    <property type="entry name" value="Fic-like"/>
    <property type="match status" value="1"/>
</dbReference>
<dbReference type="InterPro" id="IPR036597">
    <property type="entry name" value="Fido-like_dom_sf"/>
</dbReference>
<dbReference type="AlphaFoldDB" id="A0AAP7GVI1"/>
<proteinExistence type="predicted"/>
<protein>
    <submittedName>
        <fullName evidence="2">Death-on-curing protein</fullName>
    </submittedName>
</protein>
<dbReference type="NCBIfam" id="TIGR01550">
    <property type="entry name" value="DOC_P1"/>
    <property type="match status" value="1"/>
</dbReference>
<dbReference type="RefSeq" id="WP_065295962.1">
    <property type="nucleotide sequence ID" value="NZ_MAQE01000019.1"/>
</dbReference>
<comment type="caution">
    <text evidence="2">The sequence shown here is derived from an EMBL/GenBank/DDBJ whole genome shotgun (WGS) entry which is preliminary data.</text>
</comment>